<dbReference type="EMBL" id="JACHBG010000011">
    <property type="protein sequence ID" value="MBB6487051.1"/>
    <property type="molecule type" value="Genomic_DNA"/>
</dbReference>
<accession>A0A7X0IWK5</accession>
<evidence type="ECO:0000313" key="2">
    <source>
        <dbReference type="Proteomes" id="UP000565576"/>
    </source>
</evidence>
<evidence type="ECO:0000313" key="1">
    <source>
        <dbReference type="EMBL" id="MBB6487051.1"/>
    </source>
</evidence>
<name>A0A7X0IWK5_9HYPH</name>
<comment type="caution">
    <text evidence="1">The sequence shown here is derived from an EMBL/GenBank/DDBJ whole genome shotgun (WGS) entry which is preliminary data.</text>
</comment>
<gene>
    <name evidence="1" type="ORF">GGD46_004351</name>
</gene>
<proteinExistence type="predicted"/>
<reference evidence="1 2" key="1">
    <citation type="submission" date="2020-08" db="EMBL/GenBank/DDBJ databases">
        <title>Genomic Encyclopedia of Type Strains, Phase IV (KMG-V): Genome sequencing to study the core and pangenomes of soil and plant-associated prokaryotes.</title>
        <authorList>
            <person name="Whitman W."/>
        </authorList>
    </citation>
    <scope>NUCLEOTIDE SEQUENCE [LARGE SCALE GENOMIC DNA]</scope>
    <source>
        <strain evidence="1 2">SEMIA 4060</strain>
    </source>
</reference>
<organism evidence="1 2">
    <name type="scientific">Rhizobium lusitanum</name>
    <dbReference type="NCBI Taxonomy" id="293958"/>
    <lineage>
        <taxon>Bacteria</taxon>
        <taxon>Pseudomonadati</taxon>
        <taxon>Pseudomonadota</taxon>
        <taxon>Alphaproteobacteria</taxon>
        <taxon>Hyphomicrobiales</taxon>
        <taxon>Rhizobiaceae</taxon>
        <taxon>Rhizobium/Agrobacterium group</taxon>
        <taxon>Rhizobium</taxon>
    </lineage>
</organism>
<protein>
    <submittedName>
        <fullName evidence="1">Uncharacterized protein</fullName>
    </submittedName>
</protein>
<dbReference type="RefSeq" id="WP_184707552.1">
    <property type="nucleotide sequence ID" value="NZ_JACHBG010000011.1"/>
</dbReference>
<dbReference type="AlphaFoldDB" id="A0A7X0IWK5"/>
<sequence>MTRRTLHSLSLVAAASLAVLFGEVLTAQPGMADVYRTVHASASSLLAAIVGSPERRPRDLMVNGQPLTFTPYQSNRAVSDITAEWLQVLQADTRPVQAPEGDVSEAQFTSAANIFIQPKVSHIGDNYAVIVRFFDGDGAVARDFLHAQNDAMKGRRSQVPMVQGIAVSIRRLPGSNRTEALMSRFDDVRSTLAAFAAPADSRKLPSSLQPPAGVEVLSDIGDRGDGHISRTIISSGNLSVSAWSDARSNLLGRAGFNVDPPRTGRGGVLALHARHENVEADVIYTRGKDTDKTIEVVEIRQPLIEGNMP</sequence>
<dbReference type="Proteomes" id="UP000565576">
    <property type="component" value="Unassembled WGS sequence"/>
</dbReference>